<evidence type="ECO:0000256" key="1">
    <source>
        <dbReference type="SAM" id="Phobius"/>
    </source>
</evidence>
<organism evidence="2 3">
    <name type="scientific">Araneus ventricosus</name>
    <name type="common">Orbweaver spider</name>
    <name type="synonym">Epeira ventricosa</name>
    <dbReference type="NCBI Taxonomy" id="182803"/>
    <lineage>
        <taxon>Eukaryota</taxon>
        <taxon>Metazoa</taxon>
        <taxon>Ecdysozoa</taxon>
        <taxon>Arthropoda</taxon>
        <taxon>Chelicerata</taxon>
        <taxon>Arachnida</taxon>
        <taxon>Araneae</taxon>
        <taxon>Araneomorphae</taxon>
        <taxon>Entelegynae</taxon>
        <taxon>Araneoidea</taxon>
        <taxon>Araneidae</taxon>
        <taxon>Araneus</taxon>
    </lineage>
</organism>
<name>A0A4Y2VYK6_ARAVE</name>
<keyword evidence="1" id="KW-0812">Transmembrane</keyword>
<comment type="caution">
    <text evidence="2">The sequence shown here is derived from an EMBL/GenBank/DDBJ whole genome shotgun (WGS) entry which is preliminary data.</text>
</comment>
<gene>
    <name evidence="2" type="ORF">AVEN_18670_1</name>
</gene>
<dbReference type="EMBL" id="BGPR01051944">
    <property type="protein sequence ID" value="GBO28847.1"/>
    <property type="molecule type" value="Genomic_DNA"/>
</dbReference>
<keyword evidence="1" id="KW-0472">Membrane</keyword>
<dbReference type="AlphaFoldDB" id="A0A4Y2VYK6"/>
<feature type="transmembrane region" description="Helical" evidence="1">
    <location>
        <begin position="60"/>
        <end position="79"/>
    </location>
</feature>
<sequence length="110" mass="13133">MFDNFFLLSLPHYRFRRRIVIRSTSTFVPSSRMTCHGHHMFGLFRAIRSRHMSYTFRPAFALQSASYVLMFAAFSYLRFRRHICDQLKHYIVPTLTLAKAVQTDLPRSFH</sequence>
<accession>A0A4Y2VYK6</accession>
<protein>
    <submittedName>
        <fullName evidence="2">Uncharacterized protein</fullName>
    </submittedName>
</protein>
<keyword evidence="3" id="KW-1185">Reference proteome</keyword>
<evidence type="ECO:0000313" key="2">
    <source>
        <dbReference type="EMBL" id="GBO28847.1"/>
    </source>
</evidence>
<evidence type="ECO:0000313" key="3">
    <source>
        <dbReference type="Proteomes" id="UP000499080"/>
    </source>
</evidence>
<keyword evidence="1" id="KW-1133">Transmembrane helix</keyword>
<reference evidence="2 3" key="1">
    <citation type="journal article" date="2019" name="Sci. Rep.">
        <title>Orb-weaving spider Araneus ventricosus genome elucidates the spidroin gene catalogue.</title>
        <authorList>
            <person name="Kono N."/>
            <person name="Nakamura H."/>
            <person name="Ohtoshi R."/>
            <person name="Moran D.A.P."/>
            <person name="Shinohara A."/>
            <person name="Yoshida Y."/>
            <person name="Fujiwara M."/>
            <person name="Mori M."/>
            <person name="Tomita M."/>
            <person name="Arakawa K."/>
        </authorList>
    </citation>
    <scope>NUCLEOTIDE SEQUENCE [LARGE SCALE GENOMIC DNA]</scope>
</reference>
<dbReference type="Proteomes" id="UP000499080">
    <property type="component" value="Unassembled WGS sequence"/>
</dbReference>
<proteinExistence type="predicted"/>